<dbReference type="PROSITE" id="PS00086">
    <property type="entry name" value="CYTOCHROME_P450"/>
    <property type="match status" value="1"/>
</dbReference>
<dbReference type="Pfam" id="PF00067">
    <property type="entry name" value="p450"/>
    <property type="match status" value="1"/>
</dbReference>
<dbReference type="GO" id="GO:0016705">
    <property type="term" value="F:oxidoreductase activity, acting on paired donors, with incorporation or reduction of molecular oxygen"/>
    <property type="evidence" value="ECO:0007669"/>
    <property type="project" value="InterPro"/>
</dbReference>
<dbReference type="InterPro" id="IPR017972">
    <property type="entry name" value="Cyt_P450_CS"/>
</dbReference>
<keyword evidence="5 11" id="KW-0479">Metal-binding</keyword>
<dbReference type="GO" id="GO:0020037">
    <property type="term" value="F:heme binding"/>
    <property type="evidence" value="ECO:0007669"/>
    <property type="project" value="InterPro"/>
</dbReference>
<evidence type="ECO:0000256" key="4">
    <source>
        <dbReference type="ARBA" id="ARBA00022692"/>
    </source>
</evidence>
<dbReference type="PRINTS" id="PR00463">
    <property type="entry name" value="EP450I"/>
</dbReference>
<dbReference type="PANTHER" id="PTHR24282">
    <property type="entry name" value="CYTOCHROME P450 FAMILY MEMBER"/>
    <property type="match status" value="1"/>
</dbReference>
<keyword evidence="10 13" id="KW-0472">Membrane</keyword>
<dbReference type="InterPro" id="IPR036396">
    <property type="entry name" value="Cyt_P450_sf"/>
</dbReference>
<comment type="subcellular location">
    <subcellularLocation>
        <location evidence="1">Membrane</location>
    </subcellularLocation>
</comment>
<evidence type="ECO:0000256" key="10">
    <source>
        <dbReference type="ARBA" id="ARBA00023136"/>
    </source>
</evidence>
<evidence type="ECO:0000256" key="6">
    <source>
        <dbReference type="ARBA" id="ARBA00022989"/>
    </source>
</evidence>
<keyword evidence="3 11" id="KW-0349">Heme</keyword>
<sequence length="523" mass="60165">MKTSLYNIFSWIRFTFLFVAVLMIWALRTLNWIWMRPNRLEKCLRKQGLNGNSYRLTIGVTKESAMIIKEAASKPITFSHDISARVLPSVHNAIKRYGKNCFMWIGTAPRIHITDPTLAKDVFSKYDDFQKYYKTNNPLVKLFIGGVISYEGKKWAKHRSIMNPAFHLDRLKHMLPAFHSSCSDMIRKWEKMVPEMESFELDVWPQFEALTADVISRTAFGSSYGQGTNIFELLKEQSHLTLQAMDSAIYIPGSRFLPTKWNKRMKEIHEQVQASIRSMVNARVEEMMDGGETNEDLLGVLLRYNLKETQQNGVGMTVDDVIAESKLFYFAGQETTSGLLTWTMIVLSKHHEWQDRAREEIFQVFGDRKPDYEGLSRLKIVTMIINEVLRLYPPVVELTRIVREETKLGELTIPAGVSIMVPTILIHNDHEIWGEDACEFNPERFSEGVSKATKGQVTFFPFGWGPRICIAQNFALLEVKMALALILPRFCFDLSPSYAHAPYVVITLQPQFGAHLTIHKIKH</sequence>
<evidence type="ECO:0000256" key="11">
    <source>
        <dbReference type="PIRSR" id="PIRSR602401-1"/>
    </source>
</evidence>
<accession>A0A7L7RBD0</accession>
<keyword evidence="6 13" id="KW-1133">Transmembrane helix</keyword>
<name>A0A7L7RBD0_NOTNI</name>
<keyword evidence="9 12" id="KW-0503">Monooxygenase</keyword>
<dbReference type="GO" id="GO:0005506">
    <property type="term" value="F:iron ion binding"/>
    <property type="evidence" value="ECO:0007669"/>
    <property type="project" value="InterPro"/>
</dbReference>
<dbReference type="InterPro" id="IPR050665">
    <property type="entry name" value="Cytochrome_P450_Monooxygen"/>
</dbReference>
<protein>
    <submittedName>
        <fullName evidence="14">Cytochrome P450</fullName>
    </submittedName>
</protein>
<comment type="similarity">
    <text evidence="2 12">Belongs to the cytochrome P450 family.</text>
</comment>
<evidence type="ECO:0000256" key="12">
    <source>
        <dbReference type="RuleBase" id="RU000461"/>
    </source>
</evidence>
<dbReference type="InterPro" id="IPR002401">
    <property type="entry name" value="Cyt_P450_E_grp-I"/>
</dbReference>
<gene>
    <name evidence="14" type="primary">CYP72A693</name>
</gene>
<evidence type="ECO:0000313" key="14">
    <source>
        <dbReference type="EMBL" id="QNS29966.1"/>
    </source>
</evidence>
<reference evidence="14" key="1">
    <citation type="journal article" date="2020" name="Genome">
        <title>Transcriptome-wide identification and characterization of cytochrome P450s from Nothapodytes nimmoniana and their phylogenomic analysis revealed candidate cytochrome P450s involved in camptothecin biosynthetic pathway.</title>
        <authorList>
            <person name="Godbole R.C."/>
            <person name="Pable A.A."/>
            <person name="Barvkar V.T."/>
        </authorList>
    </citation>
    <scope>NUCLEOTIDE SEQUENCE</scope>
</reference>
<dbReference type="AlphaFoldDB" id="A0A7L7RBD0"/>
<keyword evidence="7 12" id="KW-0560">Oxidoreductase</keyword>
<dbReference type="FunFam" id="1.10.630.10:FF:000029">
    <property type="entry name" value="Cytochrome P450 734A1"/>
    <property type="match status" value="1"/>
</dbReference>
<feature type="transmembrane region" description="Helical" evidence="13">
    <location>
        <begin position="12"/>
        <end position="35"/>
    </location>
</feature>
<dbReference type="GO" id="GO:0009820">
    <property type="term" value="P:alkaloid metabolic process"/>
    <property type="evidence" value="ECO:0007669"/>
    <property type="project" value="UniProtKB-ARBA"/>
</dbReference>
<dbReference type="CDD" id="cd20642">
    <property type="entry name" value="CYP72"/>
    <property type="match status" value="1"/>
</dbReference>
<dbReference type="GO" id="GO:0016020">
    <property type="term" value="C:membrane"/>
    <property type="evidence" value="ECO:0007669"/>
    <property type="project" value="UniProtKB-SubCell"/>
</dbReference>
<evidence type="ECO:0000256" key="3">
    <source>
        <dbReference type="ARBA" id="ARBA00022617"/>
    </source>
</evidence>
<organism evidence="14">
    <name type="scientific">Nothapodytes nimmoniana</name>
    <name type="common">Nothapodytes foetida</name>
    <dbReference type="NCBI Taxonomy" id="159386"/>
    <lineage>
        <taxon>Eukaryota</taxon>
        <taxon>Viridiplantae</taxon>
        <taxon>Streptophyta</taxon>
        <taxon>Embryophyta</taxon>
        <taxon>Tracheophyta</taxon>
        <taxon>Spermatophyta</taxon>
        <taxon>Magnoliopsida</taxon>
        <taxon>eudicotyledons</taxon>
        <taxon>Gunneridae</taxon>
        <taxon>Pentapetalae</taxon>
        <taxon>asterids</taxon>
        <taxon>lamiids</taxon>
        <taxon>Icacinales</taxon>
        <taxon>Icacinaceae</taxon>
        <taxon>Nothapodytes</taxon>
    </lineage>
</organism>
<dbReference type="EMBL" id="MN168812">
    <property type="protein sequence ID" value="QNS29966.1"/>
    <property type="molecule type" value="mRNA"/>
</dbReference>
<dbReference type="GO" id="GO:0009753">
    <property type="term" value="P:response to jasmonic acid"/>
    <property type="evidence" value="ECO:0007669"/>
    <property type="project" value="UniProtKB-ARBA"/>
</dbReference>
<evidence type="ECO:0000256" key="8">
    <source>
        <dbReference type="ARBA" id="ARBA00023004"/>
    </source>
</evidence>
<evidence type="ECO:0000256" key="1">
    <source>
        <dbReference type="ARBA" id="ARBA00004370"/>
    </source>
</evidence>
<dbReference type="GO" id="GO:0004497">
    <property type="term" value="F:monooxygenase activity"/>
    <property type="evidence" value="ECO:0007669"/>
    <property type="project" value="UniProtKB-KW"/>
</dbReference>
<evidence type="ECO:0000256" key="13">
    <source>
        <dbReference type="SAM" id="Phobius"/>
    </source>
</evidence>
<feature type="binding site" description="axial binding residue" evidence="11">
    <location>
        <position position="469"/>
    </location>
    <ligand>
        <name>heme</name>
        <dbReference type="ChEBI" id="CHEBI:30413"/>
    </ligand>
    <ligandPart>
        <name>Fe</name>
        <dbReference type="ChEBI" id="CHEBI:18248"/>
    </ligandPart>
</feature>
<keyword evidence="8 11" id="KW-0408">Iron</keyword>
<dbReference type="PRINTS" id="PR00385">
    <property type="entry name" value="P450"/>
</dbReference>
<dbReference type="PANTHER" id="PTHR24282:SF255">
    <property type="entry name" value="CYTOCHROME P450 72A11-RELATED"/>
    <property type="match status" value="1"/>
</dbReference>
<dbReference type="InterPro" id="IPR001128">
    <property type="entry name" value="Cyt_P450"/>
</dbReference>
<evidence type="ECO:0000256" key="9">
    <source>
        <dbReference type="ARBA" id="ARBA00023033"/>
    </source>
</evidence>
<comment type="cofactor">
    <cofactor evidence="11">
        <name>heme</name>
        <dbReference type="ChEBI" id="CHEBI:30413"/>
    </cofactor>
</comment>
<dbReference type="Gene3D" id="1.10.630.10">
    <property type="entry name" value="Cytochrome P450"/>
    <property type="match status" value="1"/>
</dbReference>
<proteinExistence type="evidence at transcript level"/>
<keyword evidence="4 13" id="KW-0812">Transmembrane</keyword>
<dbReference type="SUPFAM" id="SSF48264">
    <property type="entry name" value="Cytochrome P450"/>
    <property type="match status" value="1"/>
</dbReference>
<evidence type="ECO:0000256" key="7">
    <source>
        <dbReference type="ARBA" id="ARBA00023002"/>
    </source>
</evidence>
<evidence type="ECO:0000256" key="5">
    <source>
        <dbReference type="ARBA" id="ARBA00022723"/>
    </source>
</evidence>
<evidence type="ECO:0000256" key="2">
    <source>
        <dbReference type="ARBA" id="ARBA00010617"/>
    </source>
</evidence>